<comment type="caution">
    <text evidence="1">The sequence shown here is derived from an EMBL/GenBank/DDBJ whole genome shotgun (WGS) entry which is preliminary data.</text>
</comment>
<proteinExistence type="predicted"/>
<dbReference type="Proteomes" id="UP000298327">
    <property type="component" value="Unassembled WGS sequence"/>
</dbReference>
<organism evidence="1 2">
    <name type="scientific">Dentipellis fragilis</name>
    <dbReference type="NCBI Taxonomy" id="205917"/>
    <lineage>
        <taxon>Eukaryota</taxon>
        <taxon>Fungi</taxon>
        <taxon>Dikarya</taxon>
        <taxon>Basidiomycota</taxon>
        <taxon>Agaricomycotina</taxon>
        <taxon>Agaricomycetes</taxon>
        <taxon>Russulales</taxon>
        <taxon>Hericiaceae</taxon>
        <taxon>Dentipellis</taxon>
    </lineage>
</organism>
<dbReference type="AlphaFoldDB" id="A0A4Y9YR21"/>
<name>A0A4Y9YR21_9AGAM</name>
<accession>A0A4Y9YR21</accession>
<sequence>MSTQNPHMGYDHTWFEEGAGRRTRDSPSVLRDPIRFSFKRTSFFVARLEAYWGSFDVCAPAGVWQLYSSNAMDQKTNLTSCL</sequence>
<protein>
    <submittedName>
        <fullName evidence="1">Uncharacterized protein</fullName>
    </submittedName>
</protein>
<gene>
    <name evidence="1" type="ORF">EVG20_g6048</name>
</gene>
<evidence type="ECO:0000313" key="1">
    <source>
        <dbReference type="EMBL" id="TFY64147.1"/>
    </source>
</evidence>
<dbReference type="EMBL" id="SEOQ01000383">
    <property type="protein sequence ID" value="TFY64147.1"/>
    <property type="molecule type" value="Genomic_DNA"/>
</dbReference>
<keyword evidence="2" id="KW-1185">Reference proteome</keyword>
<reference evidence="1 2" key="1">
    <citation type="submission" date="2019-02" db="EMBL/GenBank/DDBJ databases">
        <title>Genome sequencing of the rare red list fungi Dentipellis fragilis.</title>
        <authorList>
            <person name="Buettner E."/>
            <person name="Kellner H."/>
        </authorList>
    </citation>
    <scope>NUCLEOTIDE SEQUENCE [LARGE SCALE GENOMIC DNA]</scope>
    <source>
        <strain evidence="1 2">DSM 105465</strain>
    </source>
</reference>
<evidence type="ECO:0000313" key="2">
    <source>
        <dbReference type="Proteomes" id="UP000298327"/>
    </source>
</evidence>